<reference evidence="1" key="1">
    <citation type="journal article" date="2012" name="Proc. Natl. Acad. Sci. U.S.A.">
        <title>Antigenic diversity is generated by distinct evolutionary mechanisms in African trypanosome species.</title>
        <authorList>
            <person name="Jackson A.P."/>
            <person name="Berry A."/>
            <person name="Aslett M."/>
            <person name="Allison H.C."/>
            <person name="Burton P."/>
            <person name="Vavrova-Anderson J."/>
            <person name="Brown R."/>
            <person name="Browne H."/>
            <person name="Corton N."/>
            <person name="Hauser H."/>
            <person name="Gamble J."/>
            <person name="Gilderthorp R."/>
            <person name="Marcello L."/>
            <person name="McQuillan J."/>
            <person name="Otto T.D."/>
            <person name="Quail M.A."/>
            <person name="Sanders M.J."/>
            <person name="van Tonder A."/>
            <person name="Ginger M.L."/>
            <person name="Field M.C."/>
            <person name="Barry J.D."/>
            <person name="Hertz-Fowler C."/>
            <person name="Berriman M."/>
        </authorList>
    </citation>
    <scope>NUCLEOTIDE SEQUENCE</scope>
    <source>
        <strain evidence="1">IL3000</strain>
    </source>
</reference>
<proteinExistence type="predicted"/>
<name>G0UZ15_TRYCI</name>
<protein>
    <submittedName>
        <fullName evidence="1">Uncharacterized protein TCIL3000_11_130</fullName>
    </submittedName>
</protein>
<organism evidence="1">
    <name type="scientific">Trypanosoma congolense (strain IL3000)</name>
    <dbReference type="NCBI Taxonomy" id="1068625"/>
    <lineage>
        <taxon>Eukaryota</taxon>
        <taxon>Discoba</taxon>
        <taxon>Euglenozoa</taxon>
        <taxon>Kinetoplastea</taxon>
        <taxon>Metakinetoplastina</taxon>
        <taxon>Trypanosomatida</taxon>
        <taxon>Trypanosomatidae</taxon>
        <taxon>Trypanosoma</taxon>
        <taxon>Nannomonas</taxon>
    </lineage>
</organism>
<gene>
    <name evidence="1" type="ORF">TCIL3000_11_130</name>
</gene>
<sequence length="1053" mass="114646">MRRLYRLSARPSLLSMARRTVGTGDDSSVRLGSSIPDVKTPSHVMYAATPSAADSNPFMSILISDIKTLRDRWSRNFRICISGGPAVVVESSLFGEGVWAPLVTLDAAALPGALVRVVDNYLAAVPTKPCGEVPLLDLREKGVEVAHARQVLEEQFPSLRLHIDHSKGADLQGSITHTVSASLQAINSSVMLSEEEKAIKSSFFGESIGLSYSSTVRRAVSEAFRAASLPFPPRSVQHYEGVSELSVYMDIVRGIAGEEAHILSALVGDDQVRVSVQTVSGRVVYSLCGKQEDALSLALSCAERAADAVNGVAAAGARKRIADHPVVLALPPKGLRPKEVLRRLLHHTYGLSEKQILVATVRSNGGTFLTTISAKLCWEGYSNLGVSGEQTDVNGGPSPSSVVVVLSKAAGVNKKAAEGLASIAAIQKCFPRVFEEQLSYHVEVKELMSTTKAKMSDSICPHVSKGLVEQLKWAARNQKKEAVMEQTQLLPNTENEELGIRTVKPLWATQLFLVTAAGDREFVCLAVDQKKTASERKAVASALWKHFREECSDGVQYAMEQGLIDKNGEAVGCDGVCFSAAPACKNDYELVSESDPFMKQLKLVPHQVLDVPPRQSTLSVLRRGVQLYIDLLNERQGDSADSGKKNLHLVESVERMVVDGQFKAQLYTKSLEDDSSEDTVQQNEMHPLGEAFYSNTAISAVYGAMRALFEEGGLIASAAKDDTQTSEIFADTWKRVEQLPVLPSRLPASTPLESVAQGIMSKYGLATEIRTSCSGRVVNIQFYGRSPHPSDGEDAEGITQFFLGHGRGPSLLRAVVSCSQRVFKEHIQAGDPPLSVMSAEPQKSGLVEVFVRRADSVLALCIEDVRRELAENKTISPTASINVRVDVSCSTNGKRYEALLCVVDGSRTVELERTQPNPNLMTSLLRLIESISLEVGRPAVDQGMLSKRLDETRQLDAFRGLIDYLYGLPVIVETSMKENQWYCHISVHLSDNFYYGVGYATDRRKKCAIEEAAAEALHRCFGSVVGLLPSQLPQAHAASVEQYCGYVYQSLIT</sequence>
<accession>G0UZ15</accession>
<dbReference type="AlphaFoldDB" id="G0UZ15"/>
<evidence type="ECO:0000313" key="1">
    <source>
        <dbReference type="EMBL" id="CCC94634.1"/>
    </source>
</evidence>
<dbReference type="VEuPathDB" id="TriTrypDB:TcIL3000.11.130"/>
<dbReference type="EMBL" id="HE575324">
    <property type="protein sequence ID" value="CCC94634.1"/>
    <property type="molecule type" value="Genomic_DNA"/>
</dbReference>